<proteinExistence type="predicted"/>
<dbReference type="AlphaFoldDB" id="A0A7X2P4P0"/>
<comment type="caution">
    <text evidence="1">The sequence shown here is derived from an EMBL/GenBank/DDBJ whole genome shotgun (WGS) entry which is preliminary data.</text>
</comment>
<evidence type="ECO:0000313" key="2">
    <source>
        <dbReference type="Proteomes" id="UP000440513"/>
    </source>
</evidence>
<accession>A0A7X2P4P0</accession>
<dbReference type="EMBL" id="VUMS01000025">
    <property type="protein sequence ID" value="MST67426.1"/>
    <property type="molecule type" value="Genomic_DNA"/>
</dbReference>
<name>A0A7X2P4P0_9FIRM</name>
<gene>
    <name evidence="1" type="ORF">FYJ57_12035</name>
</gene>
<evidence type="ECO:0000313" key="1">
    <source>
        <dbReference type="EMBL" id="MST67426.1"/>
    </source>
</evidence>
<protein>
    <submittedName>
        <fullName evidence="1">Uncharacterized protein</fullName>
    </submittedName>
</protein>
<organism evidence="1 2">
    <name type="scientific">Oliverpabstia intestinalis</name>
    <dbReference type="NCBI Taxonomy" id="2606633"/>
    <lineage>
        <taxon>Bacteria</taxon>
        <taxon>Bacillati</taxon>
        <taxon>Bacillota</taxon>
        <taxon>Clostridia</taxon>
        <taxon>Lachnospirales</taxon>
        <taxon>Lachnospiraceae</taxon>
        <taxon>Oliverpabstia</taxon>
    </lineage>
</organism>
<reference evidence="1 2" key="1">
    <citation type="submission" date="2019-08" db="EMBL/GenBank/DDBJ databases">
        <title>In-depth cultivation of the pig gut microbiome towards novel bacterial diversity and tailored functional studies.</title>
        <authorList>
            <person name="Wylensek D."/>
            <person name="Hitch T.C.A."/>
            <person name="Clavel T."/>
        </authorList>
    </citation>
    <scope>NUCLEOTIDE SEQUENCE [LARGE SCALE GENOMIC DNA]</scope>
    <source>
        <strain evidence="1 2">BSM-380-WT-5A</strain>
    </source>
</reference>
<keyword evidence="2" id="KW-1185">Reference proteome</keyword>
<sequence length="338" mass="39011">MNDHSNVYSSEYPKQILNNIKHTKNGISTFAIEALFGYQDPLPENPMSLMNGYSVYSFVLIQNNKAVAANLRPTDLAALARKSELAFDMAFRHRYFQHFRAFHTVYQVILKIKEKISGTGQKEPSAQDCKAAFSHTFSWGKYRGKTPGDVLLEYENSLPELMRTKNLLVKNVDQYPNNRKLIAAIDTAATAFKNGTLKKEDNTADVPEETNRDILLYEGIWKNKTGKNDKKEMDGLEVYRCYKLTIKYQSFMDRFPITVIIENCFIPVKKQEDGRQNILTSQAVQKTYVSMKHSFTFEEWLDIIDTMKQAKQLFCNMVYPSMYKLALQCDMDNRSKAK</sequence>
<dbReference type="Proteomes" id="UP000440513">
    <property type="component" value="Unassembled WGS sequence"/>
</dbReference>
<dbReference type="RefSeq" id="WP_154432824.1">
    <property type="nucleotide sequence ID" value="NZ_VUMS01000025.1"/>
</dbReference>